<reference evidence="1 2" key="1">
    <citation type="journal article" date="2009" name="PLoS Genet.">
        <title>Genomic analysis of the basal lineage fungus Rhizopus oryzae reveals a whole-genome duplication.</title>
        <authorList>
            <person name="Ma L.-J."/>
            <person name="Ibrahim A.S."/>
            <person name="Skory C."/>
            <person name="Grabherr M.G."/>
            <person name="Burger G."/>
            <person name="Butler M."/>
            <person name="Elias M."/>
            <person name="Idnurm A."/>
            <person name="Lang B.F."/>
            <person name="Sone T."/>
            <person name="Abe A."/>
            <person name="Calvo S.E."/>
            <person name="Corrochano L.M."/>
            <person name="Engels R."/>
            <person name="Fu J."/>
            <person name="Hansberg W."/>
            <person name="Kim J.-M."/>
            <person name="Kodira C.D."/>
            <person name="Koehrsen M.J."/>
            <person name="Liu B."/>
            <person name="Miranda-Saavedra D."/>
            <person name="O'Leary S."/>
            <person name="Ortiz-Castellanos L."/>
            <person name="Poulter R."/>
            <person name="Rodriguez-Romero J."/>
            <person name="Ruiz-Herrera J."/>
            <person name="Shen Y.-Q."/>
            <person name="Zeng Q."/>
            <person name="Galagan J."/>
            <person name="Birren B.W."/>
            <person name="Cuomo C.A."/>
            <person name="Wickes B.L."/>
        </authorList>
    </citation>
    <scope>NUCLEOTIDE SEQUENCE [LARGE SCALE GENOMIC DNA]</scope>
    <source>
        <strain evidence="2">RA 99-880 / ATCC MYA-4621 / FGSC 9543 / NRRL 43880</strain>
    </source>
</reference>
<proteinExistence type="predicted"/>
<protein>
    <submittedName>
        <fullName evidence="1">Uncharacterized protein</fullName>
    </submittedName>
</protein>
<gene>
    <name evidence="1" type="ORF">RO3G_06453</name>
</gene>
<dbReference type="RefSeq" id="XP_067517144.1">
    <property type="nucleotide sequence ID" value="XM_067661043.1"/>
</dbReference>
<evidence type="ECO:0000313" key="1">
    <source>
        <dbReference type="EMBL" id="EIE81748.1"/>
    </source>
</evidence>
<accession>I1BZW8</accession>
<dbReference type="EMBL" id="CH476735">
    <property type="protein sequence ID" value="EIE81748.1"/>
    <property type="molecule type" value="Genomic_DNA"/>
</dbReference>
<name>I1BZW8_RHIO9</name>
<dbReference type="GeneID" id="93613424"/>
<dbReference type="Proteomes" id="UP000009138">
    <property type="component" value="Unassembled WGS sequence"/>
</dbReference>
<sequence>MSLNLKLDIRTVTQLENVHTSLSLKVMYAQSSSVFSWFLLLTTPISGPSAAMYSPLFRYHVTVCYH</sequence>
<evidence type="ECO:0000313" key="2">
    <source>
        <dbReference type="Proteomes" id="UP000009138"/>
    </source>
</evidence>
<dbReference type="InParanoid" id="I1BZW8"/>
<dbReference type="VEuPathDB" id="FungiDB:RO3G_06453"/>
<keyword evidence="2" id="KW-1185">Reference proteome</keyword>
<dbReference type="AlphaFoldDB" id="I1BZW8"/>
<organism evidence="1 2">
    <name type="scientific">Rhizopus delemar (strain RA 99-880 / ATCC MYA-4621 / FGSC 9543 / NRRL 43880)</name>
    <name type="common">Mucormycosis agent</name>
    <name type="synonym">Rhizopus arrhizus var. delemar</name>
    <dbReference type="NCBI Taxonomy" id="246409"/>
    <lineage>
        <taxon>Eukaryota</taxon>
        <taxon>Fungi</taxon>
        <taxon>Fungi incertae sedis</taxon>
        <taxon>Mucoromycota</taxon>
        <taxon>Mucoromycotina</taxon>
        <taxon>Mucoromycetes</taxon>
        <taxon>Mucorales</taxon>
        <taxon>Mucorineae</taxon>
        <taxon>Rhizopodaceae</taxon>
        <taxon>Rhizopus</taxon>
    </lineage>
</organism>